<dbReference type="CDD" id="cd00333">
    <property type="entry name" value="MIP"/>
    <property type="match status" value="1"/>
</dbReference>
<dbReference type="PRINTS" id="PR00783">
    <property type="entry name" value="MINTRINSICP"/>
</dbReference>
<evidence type="ECO:0000256" key="6">
    <source>
        <dbReference type="ARBA" id="ARBA00023136"/>
    </source>
</evidence>
<dbReference type="OrthoDB" id="3222at2759"/>
<feature type="transmembrane region" description="Helical" evidence="9">
    <location>
        <begin position="192"/>
        <end position="213"/>
    </location>
</feature>
<feature type="compositionally biased region" description="Basic and acidic residues" evidence="8">
    <location>
        <begin position="32"/>
        <end position="43"/>
    </location>
</feature>
<dbReference type="AlphaFoldDB" id="A0A1X2GJJ3"/>
<dbReference type="InterPro" id="IPR023271">
    <property type="entry name" value="Aquaporin-like"/>
</dbReference>
<keyword evidence="6 9" id="KW-0472">Membrane</keyword>
<dbReference type="Pfam" id="PF00230">
    <property type="entry name" value="MIP"/>
    <property type="match status" value="1"/>
</dbReference>
<feature type="transmembrane region" description="Helical" evidence="9">
    <location>
        <begin position="234"/>
        <end position="254"/>
    </location>
</feature>
<keyword evidence="4 7" id="KW-0812">Transmembrane</keyword>
<reference evidence="10 11" key="1">
    <citation type="submission" date="2016-07" db="EMBL/GenBank/DDBJ databases">
        <title>Pervasive Adenine N6-methylation of Active Genes in Fungi.</title>
        <authorList>
            <consortium name="DOE Joint Genome Institute"/>
            <person name="Mondo S.J."/>
            <person name="Dannebaum R.O."/>
            <person name="Kuo R.C."/>
            <person name="Labutti K."/>
            <person name="Haridas S."/>
            <person name="Kuo A."/>
            <person name="Salamov A."/>
            <person name="Ahrendt S.R."/>
            <person name="Lipzen A."/>
            <person name="Sullivan W."/>
            <person name="Andreopoulos W.B."/>
            <person name="Clum A."/>
            <person name="Lindquist E."/>
            <person name="Daum C."/>
            <person name="Ramamoorthy G.K."/>
            <person name="Gryganskyi A."/>
            <person name="Culley D."/>
            <person name="Magnuson J.K."/>
            <person name="James T.Y."/>
            <person name="O'Malley M.A."/>
            <person name="Stajich J.E."/>
            <person name="Spatafora J.W."/>
            <person name="Visel A."/>
            <person name="Grigoriev I.V."/>
        </authorList>
    </citation>
    <scope>NUCLEOTIDE SEQUENCE [LARGE SCALE GENOMIC DNA]</scope>
    <source>
        <strain evidence="10 11">NRRL 3301</strain>
    </source>
</reference>
<dbReference type="PANTHER" id="PTHR43829:SF9">
    <property type="entry name" value="AQUAPORIN-9"/>
    <property type="match status" value="1"/>
</dbReference>
<dbReference type="PANTHER" id="PTHR43829">
    <property type="entry name" value="AQUAPORIN OR AQUAGLYCEROPORIN RELATED"/>
    <property type="match status" value="1"/>
</dbReference>
<feature type="region of interest" description="Disordered" evidence="8">
    <location>
        <begin position="1"/>
        <end position="132"/>
    </location>
</feature>
<evidence type="ECO:0000256" key="9">
    <source>
        <dbReference type="SAM" id="Phobius"/>
    </source>
</evidence>
<feature type="compositionally biased region" description="Polar residues" evidence="8">
    <location>
        <begin position="48"/>
        <end position="75"/>
    </location>
</feature>
<evidence type="ECO:0000256" key="4">
    <source>
        <dbReference type="ARBA" id="ARBA00022692"/>
    </source>
</evidence>
<dbReference type="GO" id="GO:0015250">
    <property type="term" value="F:water channel activity"/>
    <property type="evidence" value="ECO:0007669"/>
    <property type="project" value="TreeGrafter"/>
</dbReference>
<keyword evidence="11" id="KW-1185">Reference proteome</keyword>
<evidence type="ECO:0000256" key="3">
    <source>
        <dbReference type="ARBA" id="ARBA00022448"/>
    </source>
</evidence>
<dbReference type="NCBIfam" id="TIGR00861">
    <property type="entry name" value="MIP"/>
    <property type="match status" value="1"/>
</dbReference>
<accession>A0A1X2GJJ3</accession>
<feature type="transmembrane region" description="Helical" evidence="9">
    <location>
        <begin position="382"/>
        <end position="406"/>
    </location>
</feature>
<protein>
    <submittedName>
        <fullName evidence="10">Aquaporin</fullName>
    </submittedName>
</protein>
<comment type="caution">
    <text evidence="10">The sequence shown here is derived from an EMBL/GenBank/DDBJ whole genome shotgun (WGS) entry which is preliminary data.</text>
</comment>
<dbReference type="GO" id="GO:0015254">
    <property type="term" value="F:glycerol channel activity"/>
    <property type="evidence" value="ECO:0007669"/>
    <property type="project" value="TreeGrafter"/>
</dbReference>
<gene>
    <name evidence="10" type="ORF">DM01DRAFT_1304780</name>
</gene>
<feature type="transmembrane region" description="Helical" evidence="9">
    <location>
        <begin position="297"/>
        <end position="321"/>
    </location>
</feature>
<evidence type="ECO:0000256" key="1">
    <source>
        <dbReference type="ARBA" id="ARBA00004141"/>
    </source>
</evidence>
<keyword evidence="5 9" id="KW-1133">Transmembrane helix</keyword>
<comment type="similarity">
    <text evidence="2 7">Belongs to the MIP/aquaporin (TC 1.A.8) family.</text>
</comment>
<dbReference type="STRING" id="101127.A0A1X2GJJ3"/>
<feature type="transmembrane region" description="Helical" evidence="9">
    <location>
        <begin position="333"/>
        <end position="355"/>
    </location>
</feature>
<dbReference type="PROSITE" id="PS00221">
    <property type="entry name" value="MIP"/>
    <property type="match status" value="1"/>
</dbReference>
<proteinExistence type="inferred from homology"/>
<dbReference type="Gene3D" id="1.20.1080.10">
    <property type="entry name" value="Glycerol uptake facilitator protein"/>
    <property type="match status" value="1"/>
</dbReference>
<sequence length="417" mass="45543">MASTSSSKEPVAPLTSILINNNLKPNTPASDSKQRRSTEHTLIDFHPSTPQQTNECKFDTPTSFSRRSSMSQALSAGSRDTIPTADVHPVERVPGDLKLLPDKKENFGPSRPEPHRRRSIDPRPRPYPMKRRRSSVYALQHQGLCIRHKIRHYVAEFLGTFVMVLLVIGGAAEETVRLPLIKGTPSWLLTSFSTGLAILFGLCIAGNISGGHLNPAVTITFWLFTGFPRKRVPFYILAQLLGAFAGAAVMYGIIFPTLNQFDGGKRAISGPTGTAGVFATYPPMTILDPSTMTLSNAALMSSIASEVLGTALLLLVTMVSGNPNNQPFCFSQAIYIAIAVVVLVMSMGYTSGFAINPARDLGPRFFTAIAGWGFDVFTVYRYYFFVPLLAPLLGAMLGRLVYTVLIDLNRDPPRIMS</sequence>
<dbReference type="GO" id="GO:0005886">
    <property type="term" value="C:plasma membrane"/>
    <property type="evidence" value="ECO:0007669"/>
    <property type="project" value="TreeGrafter"/>
</dbReference>
<evidence type="ECO:0000313" key="11">
    <source>
        <dbReference type="Proteomes" id="UP000242146"/>
    </source>
</evidence>
<organism evidence="10 11">
    <name type="scientific">Hesseltinella vesiculosa</name>
    <dbReference type="NCBI Taxonomy" id="101127"/>
    <lineage>
        <taxon>Eukaryota</taxon>
        <taxon>Fungi</taxon>
        <taxon>Fungi incertae sedis</taxon>
        <taxon>Mucoromycota</taxon>
        <taxon>Mucoromycotina</taxon>
        <taxon>Mucoromycetes</taxon>
        <taxon>Mucorales</taxon>
        <taxon>Cunninghamellaceae</taxon>
        <taxon>Hesseltinella</taxon>
    </lineage>
</organism>
<evidence type="ECO:0000256" key="2">
    <source>
        <dbReference type="ARBA" id="ARBA00006175"/>
    </source>
</evidence>
<dbReference type="SUPFAM" id="SSF81338">
    <property type="entry name" value="Aquaporin-like"/>
    <property type="match status" value="1"/>
</dbReference>
<feature type="compositionally biased region" description="Polar residues" evidence="8">
    <location>
        <begin position="17"/>
        <end position="31"/>
    </location>
</feature>
<dbReference type="EMBL" id="MCGT01000012">
    <property type="protein sequence ID" value="ORX55142.1"/>
    <property type="molecule type" value="Genomic_DNA"/>
</dbReference>
<evidence type="ECO:0000256" key="7">
    <source>
        <dbReference type="RuleBase" id="RU000477"/>
    </source>
</evidence>
<dbReference type="InterPro" id="IPR000425">
    <property type="entry name" value="MIP"/>
</dbReference>
<evidence type="ECO:0000256" key="8">
    <source>
        <dbReference type="SAM" id="MobiDB-lite"/>
    </source>
</evidence>
<dbReference type="Proteomes" id="UP000242146">
    <property type="component" value="Unassembled WGS sequence"/>
</dbReference>
<keyword evidence="3 7" id="KW-0813">Transport</keyword>
<comment type="subcellular location">
    <subcellularLocation>
        <location evidence="1">Membrane</location>
        <topology evidence="1">Multi-pass membrane protein</topology>
    </subcellularLocation>
</comment>
<feature type="transmembrane region" description="Helical" evidence="9">
    <location>
        <begin position="153"/>
        <end position="172"/>
    </location>
</feature>
<feature type="compositionally biased region" description="Basic and acidic residues" evidence="8">
    <location>
        <begin position="88"/>
        <end position="106"/>
    </location>
</feature>
<dbReference type="InterPro" id="IPR050363">
    <property type="entry name" value="MIP/Aquaporin"/>
</dbReference>
<evidence type="ECO:0000313" key="10">
    <source>
        <dbReference type="EMBL" id="ORX55142.1"/>
    </source>
</evidence>
<evidence type="ECO:0000256" key="5">
    <source>
        <dbReference type="ARBA" id="ARBA00022989"/>
    </source>
</evidence>
<dbReference type="InterPro" id="IPR022357">
    <property type="entry name" value="MIP_CS"/>
</dbReference>
<name>A0A1X2GJJ3_9FUNG</name>